<dbReference type="Gene3D" id="1.10.10.2910">
    <property type="match status" value="1"/>
</dbReference>
<reference evidence="3 4" key="1">
    <citation type="submission" date="2014-03" db="EMBL/GenBank/DDBJ databases">
        <title>Genomics of Bifidobacteria.</title>
        <authorList>
            <person name="Ventura M."/>
            <person name="Milani C."/>
            <person name="Lugli G.A."/>
        </authorList>
    </citation>
    <scope>NUCLEOTIDE SEQUENCE [LARGE SCALE GENOMIC DNA]</scope>
    <source>
        <strain evidence="3 4">DSM 23967</strain>
    </source>
</reference>
<accession>A0A087D242</accession>
<name>A0A087D242_9BIFI</name>
<dbReference type="STRING" id="1437607.BISA_2354"/>
<dbReference type="RefSeq" id="WP_033892184.1">
    <property type="nucleotide sequence ID" value="NZ_JDUT01000031.1"/>
</dbReference>
<evidence type="ECO:0000313" key="3">
    <source>
        <dbReference type="EMBL" id="KFI89592.1"/>
    </source>
</evidence>
<gene>
    <name evidence="3" type="ORF">BISA_2354</name>
</gene>
<feature type="domain" description="N-terminal" evidence="2">
    <location>
        <begin position="11"/>
        <end position="114"/>
    </location>
</feature>
<organism evidence="3 4">
    <name type="scientific">Bifidobacterium saguini DSM 23967</name>
    <dbReference type="NCBI Taxonomy" id="1437607"/>
    <lineage>
        <taxon>Bacteria</taxon>
        <taxon>Bacillati</taxon>
        <taxon>Actinomycetota</taxon>
        <taxon>Actinomycetes</taxon>
        <taxon>Bifidobacteriales</taxon>
        <taxon>Bifidobacteriaceae</taxon>
        <taxon>Bifidobacterium</taxon>
    </lineage>
</organism>
<evidence type="ECO:0000313" key="4">
    <source>
        <dbReference type="Proteomes" id="UP000029066"/>
    </source>
</evidence>
<protein>
    <recommendedName>
        <fullName evidence="5">LtrC-like protein</fullName>
    </recommendedName>
</protein>
<sequence>MARKTDGKNREQLVNDLQQKVTEHIQNLKDSGAWLHMLDYMARFHTYSLNNVILIMSQKPNASILAGYRQWTEHDRHVRKGEKGIKIFGYSTRIIKDQDGNPIINEETGEPERRAWFPIVSVFDISQTDPDDPEHDEYAETMRPFTPQDLEGEDTNGILPRATAWLESKGWTIGHEPMRGGMKGYTQAATRRIMLNEANSPRMNAKTILHEAAHAILATELGNTDHTTDYQDHRGLAETEAESTAYVVANILGLDTSEYSISYVAGWSEGKPETLRESAEHVLNASRIIADGIIDHDASR</sequence>
<comment type="caution">
    <text evidence="3">The sequence shown here is derived from an EMBL/GenBank/DDBJ whole genome shotgun (WGS) entry which is preliminary data.</text>
</comment>
<dbReference type="OrthoDB" id="7605626at2"/>
<evidence type="ECO:0008006" key="5">
    <source>
        <dbReference type="Google" id="ProtNLM"/>
    </source>
</evidence>
<dbReference type="Pfam" id="PF06114">
    <property type="entry name" value="Peptidase_M78"/>
    <property type="match status" value="1"/>
</dbReference>
<dbReference type="InterPro" id="IPR013610">
    <property type="entry name" value="ArdC_N"/>
</dbReference>
<proteinExistence type="predicted"/>
<dbReference type="AlphaFoldDB" id="A0A087D242"/>
<feature type="domain" description="IrrE N-terminal-like" evidence="1">
    <location>
        <begin position="178"/>
        <end position="244"/>
    </location>
</feature>
<dbReference type="InterPro" id="IPR010359">
    <property type="entry name" value="IrrE_HExxH"/>
</dbReference>
<dbReference type="Proteomes" id="UP000029066">
    <property type="component" value="Unassembled WGS sequence"/>
</dbReference>
<dbReference type="GO" id="GO:0003697">
    <property type="term" value="F:single-stranded DNA binding"/>
    <property type="evidence" value="ECO:0007669"/>
    <property type="project" value="InterPro"/>
</dbReference>
<evidence type="ECO:0000259" key="2">
    <source>
        <dbReference type="Pfam" id="PF08401"/>
    </source>
</evidence>
<dbReference type="EMBL" id="JGZN01000032">
    <property type="protein sequence ID" value="KFI89592.1"/>
    <property type="molecule type" value="Genomic_DNA"/>
</dbReference>
<dbReference type="Pfam" id="PF08401">
    <property type="entry name" value="ArdcN"/>
    <property type="match status" value="1"/>
</dbReference>
<evidence type="ECO:0000259" key="1">
    <source>
        <dbReference type="Pfam" id="PF06114"/>
    </source>
</evidence>